<evidence type="ECO:0000313" key="2">
    <source>
        <dbReference type="Proteomes" id="UP001279012"/>
    </source>
</evidence>
<accession>A0AAW9EIE7</accession>
<sequence>PRDELSRLITHYLHANESLPLASDNDNKRLDFQQLAGDIQVMGWQKVHEWLALFKQHTLPLLDEIDTARDLNERDHI</sequence>
<evidence type="ECO:0000313" key="1">
    <source>
        <dbReference type="EMBL" id="MDX7019483.1"/>
    </source>
</evidence>
<reference evidence="1" key="1">
    <citation type="submission" date="2023-11" db="EMBL/GenBank/DDBJ databases">
        <title>Detection of rare carbapenemases in Enterobacterales - comparison of two colorimetric and two CIM-based carbapenemase assays.</title>
        <authorList>
            <person name="Schaffarczyk L."/>
            <person name="Noster J."/>
            <person name="Stelzer Y."/>
            <person name="Sattler J."/>
            <person name="Gatermann S."/>
            <person name="Hamprecht A."/>
        </authorList>
    </citation>
    <scope>NUCLEOTIDE SEQUENCE</scope>
    <source>
        <strain evidence="1">CIM-Cont-037</strain>
    </source>
</reference>
<feature type="non-terminal residue" evidence="1">
    <location>
        <position position="1"/>
    </location>
</feature>
<organism evidence="1 2">
    <name type="scientific">Klebsiella aerogenes</name>
    <name type="common">Enterobacter aerogenes</name>
    <dbReference type="NCBI Taxonomy" id="548"/>
    <lineage>
        <taxon>Bacteria</taxon>
        <taxon>Pseudomonadati</taxon>
        <taxon>Pseudomonadota</taxon>
        <taxon>Gammaproteobacteria</taxon>
        <taxon>Enterobacterales</taxon>
        <taxon>Enterobacteriaceae</taxon>
        <taxon>Klebsiella/Raoultella group</taxon>
        <taxon>Klebsiella</taxon>
    </lineage>
</organism>
<dbReference type="AlphaFoldDB" id="A0AAW9EIE7"/>
<gene>
    <name evidence="1" type="ORF">SJ059_34230</name>
</gene>
<protein>
    <submittedName>
        <fullName evidence="1">Uncharacterized protein</fullName>
    </submittedName>
</protein>
<comment type="caution">
    <text evidence="1">The sequence shown here is derived from an EMBL/GenBank/DDBJ whole genome shotgun (WGS) entry which is preliminary data.</text>
</comment>
<name>A0AAW9EIE7_KLEAE</name>
<feature type="non-terminal residue" evidence="1">
    <location>
        <position position="77"/>
    </location>
</feature>
<proteinExistence type="predicted"/>
<dbReference type="EMBL" id="JAWZZT010002124">
    <property type="protein sequence ID" value="MDX7019483.1"/>
    <property type="molecule type" value="Genomic_DNA"/>
</dbReference>
<dbReference type="Proteomes" id="UP001279012">
    <property type="component" value="Unassembled WGS sequence"/>
</dbReference>